<evidence type="ECO:0000313" key="1">
    <source>
        <dbReference type="EMBL" id="RMW99674.1"/>
    </source>
</evidence>
<dbReference type="PANTHER" id="PTHR23026">
    <property type="entry name" value="NADPH NITROREDUCTASE"/>
    <property type="match status" value="1"/>
</dbReference>
<dbReference type="PANTHER" id="PTHR23026:SF123">
    <property type="entry name" value="NAD(P)H NITROREDUCTASE RV3131-RELATED"/>
    <property type="match status" value="1"/>
</dbReference>
<dbReference type="Proteomes" id="UP000267521">
    <property type="component" value="Unassembled WGS sequence"/>
</dbReference>
<dbReference type="SUPFAM" id="SSF55469">
    <property type="entry name" value="FMN-dependent nitroreductase-like"/>
    <property type="match status" value="2"/>
</dbReference>
<dbReference type="Gene3D" id="3.40.109.30">
    <property type="entry name" value="putative nitroreductase (tm1586), domain 2"/>
    <property type="match status" value="1"/>
</dbReference>
<dbReference type="InterPro" id="IPR050627">
    <property type="entry name" value="Nitroreductase/BluB"/>
</dbReference>
<gene>
    <name evidence="1" type="ORF">EBQ26_04530</name>
</gene>
<dbReference type="GO" id="GO:0016491">
    <property type="term" value="F:oxidoreductase activity"/>
    <property type="evidence" value="ECO:0007669"/>
    <property type="project" value="InterPro"/>
</dbReference>
<sequence length="328" mass="36689">MQNWHADSFFMIENATLAPSGHNTQPWIFMVKKGEITICPDFSRRLPVVDGDNRELFISLGCAVENLCLAASERKYRTNVRVSASGQIAIELIQDANIKAHPLFEGIARRQTNRGIYSGKSIAENVLAHILRDFENDHAHRIHLWPRASREFEALAQCVMQGNAAQMNDPAFKAELLAWIRFNRAHAQRTRDGLSYAALGAPSLPAWLVRPIVKGMLNEKKQNATDRRKIDSSSHLVLISSVGNHLVSWIETGRVLQRFLLQLTQAGIAHAYLNQPCEVPALQSVLRAQWLNNASFAQILLRIGYGKPLPHALRRPVQAVMLEVDSGG</sequence>
<dbReference type="Gene3D" id="3.40.109.10">
    <property type="entry name" value="NADH Oxidase"/>
    <property type="match status" value="1"/>
</dbReference>
<name>A0A3M6QA15_9BURK</name>
<evidence type="ECO:0000313" key="2">
    <source>
        <dbReference type="Proteomes" id="UP000267521"/>
    </source>
</evidence>
<dbReference type="EMBL" id="RDQM01000004">
    <property type="protein sequence ID" value="RMW99674.1"/>
    <property type="molecule type" value="Genomic_DNA"/>
</dbReference>
<organism evidence="1 2">
    <name type="scientific">Allofranklinella schreckenbergeri</name>
    <dbReference type="NCBI Taxonomy" id="1076744"/>
    <lineage>
        <taxon>Bacteria</taxon>
        <taxon>Pseudomonadati</taxon>
        <taxon>Pseudomonadota</taxon>
        <taxon>Betaproteobacteria</taxon>
        <taxon>Burkholderiales</taxon>
        <taxon>Comamonadaceae</taxon>
        <taxon>Allofranklinella</taxon>
    </lineage>
</organism>
<protein>
    <submittedName>
        <fullName evidence="1">Nitroreductase</fullName>
    </submittedName>
</protein>
<dbReference type="InterPro" id="IPR000415">
    <property type="entry name" value="Nitroreductase-like"/>
</dbReference>
<proteinExistence type="predicted"/>
<dbReference type="NCBIfam" id="NF047509">
    <property type="entry name" value="Rv3131_FMN_oxido"/>
    <property type="match status" value="1"/>
</dbReference>
<reference evidence="1 2" key="1">
    <citation type="submission" date="2018-10" db="EMBL/GenBank/DDBJ databases">
        <title>Comamonadaceae CDC group NO-1 genome sequencing and assembly.</title>
        <authorList>
            <person name="Bernier A.-M."/>
            <person name="Bernard K."/>
        </authorList>
    </citation>
    <scope>NUCLEOTIDE SEQUENCE [LARGE SCALE GENOMIC DNA]</scope>
    <source>
        <strain evidence="1 2">NML970147</strain>
    </source>
</reference>
<accession>A0A3M6QA15</accession>
<dbReference type="AlphaFoldDB" id="A0A3M6QA15"/>
<comment type="caution">
    <text evidence="1">The sequence shown here is derived from an EMBL/GenBank/DDBJ whole genome shotgun (WGS) entry which is preliminary data.</text>
</comment>